<dbReference type="AlphaFoldDB" id="A0A6G1BHY3"/>
<sequence length="158" mass="16594">MGIEATGLRSTQDKRKGRGRRRASIATGGCIAPDGPVDSGSNSGTARTMKAVMGARWRWRHSGGRAEGNNDGGSQVVGRRRKSRGGQWTTRQWSQGIGGGGGCSGAQCGAVRVGDRGGGRDRGRSRGSGRERERGGRIVKSGPGSGREAMIWASDERR</sequence>
<evidence type="ECO:0000313" key="2">
    <source>
        <dbReference type="EMBL" id="KAF0887945.1"/>
    </source>
</evidence>
<feature type="region of interest" description="Disordered" evidence="1">
    <location>
        <begin position="1"/>
        <end position="158"/>
    </location>
</feature>
<comment type="caution">
    <text evidence="2">The sequence shown here is derived from an EMBL/GenBank/DDBJ whole genome shotgun (WGS) entry which is preliminary data.</text>
</comment>
<accession>A0A6G1BHY3</accession>
<name>A0A6G1BHY3_9ORYZ</name>
<evidence type="ECO:0000313" key="3">
    <source>
        <dbReference type="Proteomes" id="UP000479710"/>
    </source>
</evidence>
<feature type="compositionally biased region" description="Basic and acidic residues" evidence="1">
    <location>
        <begin position="113"/>
        <end position="136"/>
    </location>
</feature>
<reference evidence="2 3" key="1">
    <citation type="submission" date="2019-11" db="EMBL/GenBank/DDBJ databases">
        <title>Whole genome sequence of Oryza granulata.</title>
        <authorList>
            <person name="Li W."/>
        </authorList>
    </citation>
    <scope>NUCLEOTIDE SEQUENCE [LARGE SCALE GENOMIC DNA]</scope>
    <source>
        <strain evidence="3">cv. Menghai</strain>
        <tissue evidence="2">Leaf</tissue>
    </source>
</reference>
<proteinExistence type="predicted"/>
<evidence type="ECO:0000256" key="1">
    <source>
        <dbReference type="SAM" id="MobiDB-lite"/>
    </source>
</evidence>
<dbReference type="Proteomes" id="UP000479710">
    <property type="component" value="Unassembled WGS sequence"/>
</dbReference>
<protein>
    <submittedName>
        <fullName evidence="2">Uncharacterized protein</fullName>
    </submittedName>
</protein>
<dbReference type="EMBL" id="SPHZ02000012">
    <property type="protein sequence ID" value="KAF0887945.1"/>
    <property type="molecule type" value="Genomic_DNA"/>
</dbReference>
<organism evidence="2 3">
    <name type="scientific">Oryza meyeriana var. granulata</name>
    <dbReference type="NCBI Taxonomy" id="110450"/>
    <lineage>
        <taxon>Eukaryota</taxon>
        <taxon>Viridiplantae</taxon>
        <taxon>Streptophyta</taxon>
        <taxon>Embryophyta</taxon>
        <taxon>Tracheophyta</taxon>
        <taxon>Spermatophyta</taxon>
        <taxon>Magnoliopsida</taxon>
        <taxon>Liliopsida</taxon>
        <taxon>Poales</taxon>
        <taxon>Poaceae</taxon>
        <taxon>BOP clade</taxon>
        <taxon>Oryzoideae</taxon>
        <taxon>Oryzeae</taxon>
        <taxon>Oryzinae</taxon>
        <taxon>Oryza</taxon>
        <taxon>Oryza meyeriana</taxon>
    </lineage>
</organism>
<keyword evidence="3" id="KW-1185">Reference proteome</keyword>
<gene>
    <name evidence="2" type="ORF">E2562_005652</name>
</gene>